<dbReference type="Proteomes" id="UP001501074">
    <property type="component" value="Unassembled WGS sequence"/>
</dbReference>
<keyword evidence="3" id="KW-0378">Hydrolase</keyword>
<keyword evidence="2" id="KW-0479">Metal-binding</keyword>
<evidence type="ECO:0000256" key="2">
    <source>
        <dbReference type="ARBA" id="ARBA00022723"/>
    </source>
</evidence>
<evidence type="ECO:0000313" key="6">
    <source>
        <dbReference type="EMBL" id="GAA3610949.1"/>
    </source>
</evidence>
<accession>A0ABP6ZJI0</accession>
<evidence type="ECO:0000256" key="1">
    <source>
        <dbReference type="ARBA" id="ARBA00022670"/>
    </source>
</evidence>
<name>A0ABP6ZJI0_9ACTN</name>
<dbReference type="InterPro" id="IPR006026">
    <property type="entry name" value="Peptidase_Metallo"/>
</dbReference>
<comment type="caution">
    <text evidence="6">The sequence shown here is derived from an EMBL/GenBank/DDBJ whole genome shotgun (WGS) entry which is preliminary data.</text>
</comment>
<feature type="domain" description="Peptidase metallopeptidase" evidence="5">
    <location>
        <begin position="225"/>
        <end position="387"/>
    </location>
</feature>
<dbReference type="PRINTS" id="PR00138">
    <property type="entry name" value="MATRIXIN"/>
</dbReference>
<proteinExistence type="predicted"/>
<sequence>MPSINLRSGRVRVALAAALGALVVVPVAVNSLSPAGASTPLSAAGLKITVSGPATVIATQAYKITVSGDDRVCGVMEGTTNQIDRTKPYRLTFSPKNLSAGPHKLSIAAIGCSDTNSFPVYGSATKTVTVPVHVESYSRWIAPASSTAADRKLALKVSTAQAGVTVKLMRGSKTVRSLGSRSTKAATYRWKPAGVAQGDYTLAVTSGGSTVKMRTTITNGWAPMQAPFPRCKTLTWRYDASGEPARAAGIEKDLRGAFTRVSKVTGLTFKQVRTGGTITVDWGGAARFPDGGNDAAGVGGSTVSGGRAVSGGLTLNTASTWVGAAGFGHDANAFPARGGLILHELGHVLGLGHVTSKKALMYPVSSNGSPSTLTAYERAGLKALYPAC</sequence>
<dbReference type="InterPro" id="IPR001818">
    <property type="entry name" value="Pept_M10_metallopeptidase"/>
</dbReference>
<gene>
    <name evidence="6" type="ORF">GCM10022223_28800</name>
</gene>
<dbReference type="Gene3D" id="3.40.390.10">
    <property type="entry name" value="Collagenase (Catalytic Domain)"/>
    <property type="match status" value="1"/>
</dbReference>
<dbReference type="SUPFAM" id="SSF55486">
    <property type="entry name" value="Metalloproteases ('zincins'), catalytic domain"/>
    <property type="match status" value="1"/>
</dbReference>
<dbReference type="InterPro" id="IPR024079">
    <property type="entry name" value="MetalloPept_cat_dom_sf"/>
</dbReference>
<dbReference type="InterPro" id="IPR021190">
    <property type="entry name" value="Pept_M10A"/>
</dbReference>
<dbReference type="Pfam" id="PF00413">
    <property type="entry name" value="Peptidase_M10"/>
    <property type="match status" value="1"/>
</dbReference>
<evidence type="ECO:0000313" key="7">
    <source>
        <dbReference type="Proteomes" id="UP001501074"/>
    </source>
</evidence>
<evidence type="ECO:0000259" key="5">
    <source>
        <dbReference type="SMART" id="SM00235"/>
    </source>
</evidence>
<dbReference type="PANTHER" id="PTHR10201">
    <property type="entry name" value="MATRIX METALLOPROTEINASE"/>
    <property type="match status" value="1"/>
</dbReference>
<dbReference type="SMART" id="SM00235">
    <property type="entry name" value="ZnMc"/>
    <property type="match status" value="1"/>
</dbReference>
<evidence type="ECO:0000256" key="4">
    <source>
        <dbReference type="ARBA" id="ARBA00022833"/>
    </source>
</evidence>
<reference evidence="7" key="1">
    <citation type="journal article" date="2019" name="Int. J. Syst. Evol. Microbiol.">
        <title>The Global Catalogue of Microorganisms (GCM) 10K type strain sequencing project: providing services to taxonomists for standard genome sequencing and annotation.</title>
        <authorList>
            <consortium name="The Broad Institute Genomics Platform"/>
            <consortium name="The Broad Institute Genome Sequencing Center for Infectious Disease"/>
            <person name="Wu L."/>
            <person name="Ma J."/>
        </authorList>
    </citation>
    <scope>NUCLEOTIDE SEQUENCE [LARGE SCALE GENOMIC DNA]</scope>
    <source>
        <strain evidence="7">JCM 16902</strain>
    </source>
</reference>
<keyword evidence="7" id="KW-1185">Reference proteome</keyword>
<evidence type="ECO:0000256" key="3">
    <source>
        <dbReference type="ARBA" id="ARBA00022801"/>
    </source>
</evidence>
<keyword evidence="4" id="KW-0862">Zinc</keyword>
<dbReference type="EMBL" id="BAAAZO010000004">
    <property type="protein sequence ID" value="GAA3610949.1"/>
    <property type="molecule type" value="Genomic_DNA"/>
</dbReference>
<keyword evidence="1" id="KW-0645">Protease</keyword>
<organism evidence="6 7">
    <name type="scientific">Kineosporia mesophila</name>
    <dbReference type="NCBI Taxonomy" id="566012"/>
    <lineage>
        <taxon>Bacteria</taxon>
        <taxon>Bacillati</taxon>
        <taxon>Actinomycetota</taxon>
        <taxon>Actinomycetes</taxon>
        <taxon>Kineosporiales</taxon>
        <taxon>Kineosporiaceae</taxon>
        <taxon>Kineosporia</taxon>
    </lineage>
</organism>
<protein>
    <recommendedName>
        <fullName evidence="5">Peptidase metallopeptidase domain-containing protein</fullName>
    </recommendedName>
</protein>